<reference evidence="1" key="1">
    <citation type="submission" date="2021-02" db="EMBL/GenBank/DDBJ databases">
        <title>Natronoglycomyces albus gen. nov., sp. nov, a haloalkaliphilic actinobacterium from a soda solonchak soil.</title>
        <authorList>
            <person name="Sorokin D.Y."/>
            <person name="Khijniak T.V."/>
            <person name="Zakharycheva A.P."/>
            <person name="Boueva O.V."/>
            <person name="Ariskina E.V."/>
            <person name="Hahnke R.L."/>
            <person name="Bunk B."/>
            <person name="Sproer C."/>
            <person name="Schumann P."/>
            <person name="Evtushenko L.I."/>
            <person name="Kublanov I.V."/>
        </authorList>
    </citation>
    <scope>NUCLEOTIDE SEQUENCE</scope>
    <source>
        <strain evidence="1">DSM 106290</strain>
        <plasmid evidence="1">p1</plasmid>
    </source>
</reference>
<organism evidence="1 2">
    <name type="scientific">Natronoglycomyces albus</name>
    <dbReference type="NCBI Taxonomy" id="2811108"/>
    <lineage>
        <taxon>Bacteria</taxon>
        <taxon>Bacillati</taxon>
        <taxon>Actinomycetota</taxon>
        <taxon>Actinomycetes</taxon>
        <taxon>Glycomycetales</taxon>
        <taxon>Glycomycetaceae</taxon>
        <taxon>Natronoglycomyces</taxon>
    </lineage>
</organism>
<keyword evidence="2" id="KW-1185">Reference proteome</keyword>
<evidence type="ECO:0000313" key="1">
    <source>
        <dbReference type="EMBL" id="QSB07154.1"/>
    </source>
</evidence>
<evidence type="ECO:0000313" key="2">
    <source>
        <dbReference type="Proteomes" id="UP000662939"/>
    </source>
</evidence>
<keyword evidence="1" id="KW-0614">Plasmid</keyword>
<accession>A0A895XP69</accession>
<dbReference type="Proteomes" id="UP000662939">
    <property type="component" value="Plasmid p1"/>
</dbReference>
<protein>
    <submittedName>
        <fullName evidence="1">Uncharacterized protein</fullName>
    </submittedName>
</protein>
<gene>
    <name evidence="1" type="ORF">JQS30_17075</name>
</gene>
<name>A0A895XP69_9ACTN</name>
<geneLocation type="plasmid" evidence="1 2">
    <name>p1</name>
</geneLocation>
<dbReference type="EMBL" id="CP070498">
    <property type="protein sequence ID" value="QSB07154.1"/>
    <property type="molecule type" value="Genomic_DNA"/>
</dbReference>
<dbReference type="RefSeq" id="WP_213173149.1">
    <property type="nucleotide sequence ID" value="NZ_CP070498.1"/>
</dbReference>
<dbReference type="AlphaFoldDB" id="A0A895XP69"/>
<dbReference type="KEGG" id="nav:JQS30_17075"/>
<proteinExistence type="predicted"/>
<sequence>MNLTGFRAKVDGVIAQTETAAMPEVRREIAQIAVKAVREGTSAPGRMEIRPTGHGLTARVDALHLAAALTGTNAEATSAVVYALTGPSHALDYAAELYRLFDTQLTWSADALGADINPPEVLENFLSQVLKNWVAQTRCELAIYLPAATEHQSNEDTMNTETQTHWHSIMLEQISPQGVHPMVNPPVDTRDQAHDEIQTNLDRLATKDSRAASVANRWRQNTTPAPGQTEPLINWEIFGWTLLECTQANCRDSVQELLDTIAARVTNYTGLPFHVPQLPADWPNGATS</sequence>